<dbReference type="Pfam" id="PF13592">
    <property type="entry name" value="HTH_33"/>
    <property type="match status" value="1"/>
</dbReference>
<feature type="domain" description="Terminase ATPase subunit N-terminal" evidence="1">
    <location>
        <begin position="27"/>
        <end position="70"/>
    </location>
</feature>
<reference evidence="3 4" key="1">
    <citation type="submission" date="2016-10" db="EMBL/GenBank/DDBJ databases">
        <authorList>
            <person name="de Groot N.N."/>
        </authorList>
    </citation>
    <scope>NUCLEOTIDE SEQUENCE [LARGE SCALE GENOMIC DNA]</scope>
    <source>
        <strain evidence="3 4">DSM 2179</strain>
    </source>
</reference>
<evidence type="ECO:0000313" key="3">
    <source>
        <dbReference type="EMBL" id="SEJ18011.1"/>
    </source>
</evidence>
<organism evidence="3 4">
    <name type="scientific">Propionispira arboris</name>
    <dbReference type="NCBI Taxonomy" id="84035"/>
    <lineage>
        <taxon>Bacteria</taxon>
        <taxon>Bacillati</taxon>
        <taxon>Bacillota</taxon>
        <taxon>Negativicutes</taxon>
        <taxon>Selenomonadales</taxon>
        <taxon>Selenomonadaceae</taxon>
        <taxon>Propionispira</taxon>
    </lineage>
</organism>
<evidence type="ECO:0000313" key="4">
    <source>
        <dbReference type="Proteomes" id="UP000199662"/>
    </source>
</evidence>
<dbReference type="STRING" id="84035.SAMN05660742_10465"/>
<evidence type="ECO:0000259" key="1">
    <source>
        <dbReference type="Pfam" id="PF06056"/>
    </source>
</evidence>
<gene>
    <name evidence="3" type="ORF">SAMN05660742_10465</name>
</gene>
<dbReference type="Gene3D" id="1.10.10.60">
    <property type="entry name" value="Homeodomain-like"/>
    <property type="match status" value="1"/>
</dbReference>
<dbReference type="InterPro" id="IPR009057">
    <property type="entry name" value="Homeodomain-like_sf"/>
</dbReference>
<evidence type="ECO:0000259" key="2">
    <source>
        <dbReference type="Pfam" id="PF13592"/>
    </source>
</evidence>
<dbReference type="Pfam" id="PF06056">
    <property type="entry name" value="Terminase_5"/>
    <property type="match status" value="1"/>
</dbReference>
<dbReference type="Proteomes" id="UP000199662">
    <property type="component" value="Unassembled WGS sequence"/>
</dbReference>
<feature type="domain" description="Winged helix-turn helix" evidence="2">
    <location>
        <begin position="109"/>
        <end position="157"/>
    </location>
</feature>
<dbReference type="SUPFAM" id="SSF46689">
    <property type="entry name" value="Homeodomain-like"/>
    <property type="match status" value="1"/>
</dbReference>
<dbReference type="RefSeq" id="WP_091829823.1">
    <property type="nucleotide sequence ID" value="NZ_FNZK01000004.1"/>
</dbReference>
<accession>A0A1H6WLV5</accession>
<dbReference type="AlphaFoldDB" id="A0A1H6WLV5"/>
<dbReference type="EMBL" id="FNZK01000004">
    <property type="protein sequence ID" value="SEJ18011.1"/>
    <property type="molecule type" value="Genomic_DNA"/>
</dbReference>
<dbReference type="InterPro" id="IPR025959">
    <property type="entry name" value="Winged_HTH_dom"/>
</dbReference>
<sequence length="157" mass="18076">MRRKISVEALAEIKDAMENEKIVRVFKRYKALYLYFSGLTIRDIANQTGITVNTICNLHKKYQIAGLSAIPDKKISGRPVRLTLEARNTVKAVMLKQHPFDVEISDDFNWTAGLLAKYIKREYGYAYSIRGITALLARLGFYYKYPTYVLVNADKEK</sequence>
<protein>
    <submittedName>
        <fullName evidence="3">Transposase</fullName>
    </submittedName>
</protein>
<dbReference type="InterPro" id="IPR010332">
    <property type="entry name" value="ATPase_terminase-su_N"/>
</dbReference>
<keyword evidence="4" id="KW-1185">Reference proteome</keyword>
<name>A0A1H6WLV5_9FIRM</name>
<proteinExistence type="predicted"/>